<dbReference type="Proteomes" id="UP000053732">
    <property type="component" value="Unassembled WGS sequence"/>
</dbReference>
<evidence type="ECO:0000313" key="2">
    <source>
        <dbReference type="Proteomes" id="UP000053732"/>
    </source>
</evidence>
<dbReference type="EMBL" id="HG793134">
    <property type="protein sequence ID" value="CRL17243.1"/>
    <property type="molecule type" value="Genomic_DNA"/>
</dbReference>
<keyword evidence="2" id="KW-1185">Reference proteome</keyword>
<proteinExistence type="predicted"/>
<dbReference type="AlphaFoldDB" id="A0A0G4NT64"/>
<organism evidence="1 2">
    <name type="scientific">Penicillium camemberti (strain FM 013)</name>
    <dbReference type="NCBI Taxonomy" id="1429867"/>
    <lineage>
        <taxon>Eukaryota</taxon>
        <taxon>Fungi</taxon>
        <taxon>Dikarya</taxon>
        <taxon>Ascomycota</taxon>
        <taxon>Pezizomycotina</taxon>
        <taxon>Eurotiomycetes</taxon>
        <taxon>Eurotiomycetidae</taxon>
        <taxon>Eurotiales</taxon>
        <taxon>Aspergillaceae</taxon>
        <taxon>Penicillium</taxon>
    </lineage>
</organism>
<evidence type="ECO:0000313" key="1">
    <source>
        <dbReference type="EMBL" id="CRL17243.1"/>
    </source>
</evidence>
<reference evidence="1 2" key="1">
    <citation type="journal article" date="2014" name="Nat. Commun.">
        <title>Multiple recent horizontal transfers of a large genomic region in cheese making fungi.</title>
        <authorList>
            <person name="Cheeseman K."/>
            <person name="Ropars J."/>
            <person name="Renault P."/>
            <person name="Dupont J."/>
            <person name="Gouzy J."/>
            <person name="Branca A."/>
            <person name="Abraham A.L."/>
            <person name="Ceppi M."/>
            <person name="Conseiller E."/>
            <person name="Debuchy R."/>
            <person name="Malagnac F."/>
            <person name="Goarin A."/>
            <person name="Silar P."/>
            <person name="Lacoste S."/>
            <person name="Sallet E."/>
            <person name="Bensimon A."/>
            <person name="Giraud T."/>
            <person name="Brygoo Y."/>
        </authorList>
    </citation>
    <scope>NUCLEOTIDE SEQUENCE [LARGE SCALE GENOMIC DNA]</scope>
    <source>
        <strain evidence="2">FM 013</strain>
    </source>
</reference>
<sequence>MSLDINRTKPRPLGVCGMERPGSTAVNSAYARAFFDKR</sequence>
<accession>A0A0G4NT64</accession>
<protein>
    <submittedName>
        <fullName evidence="1">Str. FM013</fullName>
    </submittedName>
</protein>
<name>A0A0G4NT64_PENC3</name>
<gene>
    <name evidence="1" type="ORF">PCAMFM013_S001g000203</name>
</gene>